<dbReference type="Pfam" id="PF07811">
    <property type="entry name" value="TadE"/>
    <property type="match status" value="1"/>
</dbReference>
<evidence type="ECO:0000259" key="2">
    <source>
        <dbReference type="Pfam" id="PF07811"/>
    </source>
</evidence>
<dbReference type="InterPro" id="IPR012495">
    <property type="entry name" value="TadE-like_dom"/>
</dbReference>
<dbReference type="KEGG" id="smaz:LH19_17050"/>
<evidence type="ECO:0000313" key="4">
    <source>
        <dbReference type="Proteomes" id="UP000076088"/>
    </source>
</evidence>
<dbReference type="RefSeq" id="WP_054730390.1">
    <property type="nucleotide sequence ID" value="NZ_CP009429.1"/>
</dbReference>
<evidence type="ECO:0000256" key="1">
    <source>
        <dbReference type="SAM" id="Phobius"/>
    </source>
</evidence>
<gene>
    <name evidence="3" type="ORF">ATM17_17620</name>
</gene>
<reference evidence="3 4" key="2">
    <citation type="journal article" date="2016" name="Genome Announc.">
        <title>Complete Genome Sequence of Sphingopyxis macrogoltabida Strain 203N (NBRC 111659), a Polyethylene Glycol Degrader.</title>
        <authorList>
            <person name="Ohtsubo Y."/>
            <person name="Nonoyama S."/>
            <person name="Nagata Y."/>
            <person name="Numata M."/>
            <person name="Tsuchikane K."/>
            <person name="Hosoyama A."/>
            <person name="Yamazoe A."/>
            <person name="Tsuda M."/>
            <person name="Fujita N."/>
            <person name="Kawai F."/>
        </authorList>
    </citation>
    <scope>NUCLEOTIDE SEQUENCE [LARGE SCALE GENOMIC DNA]</scope>
    <source>
        <strain evidence="3 4">203N</strain>
    </source>
</reference>
<accession>A0AAC9FFX9</accession>
<name>A0AAC9FFX9_SPHMC</name>
<dbReference type="AlphaFoldDB" id="A0AAC9FFX9"/>
<keyword evidence="1" id="KW-0812">Transmembrane</keyword>
<feature type="transmembrane region" description="Helical" evidence="1">
    <location>
        <begin position="20"/>
        <end position="41"/>
    </location>
</feature>
<keyword evidence="1" id="KW-1133">Transmembrane helix</keyword>
<evidence type="ECO:0000313" key="3">
    <source>
        <dbReference type="EMBL" id="AMU90843.1"/>
    </source>
</evidence>
<reference evidence="4" key="1">
    <citation type="submission" date="2015-11" db="EMBL/GenBank/DDBJ databases">
        <title>Complete genome sequence of a polyethylene-glycol degrader Sphingopyxis macrogoltabida 203N (NBRC 111659).</title>
        <authorList>
            <person name="Yoshiyuki O."/>
            <person name="Shouta N."/>
            <person name="Nagata Y."/>
            <person name="Numata M."/>
            <person name="Tsuchikane K."/>
            <person name="Hosoyama A."/>
            <person name="Yamazoe A."/>
            <person name="Tsuda M."/>
            <person name="Fujita N."/>
            <person name="Kawai F."/>
        </authorList>
    </citation>
    <scope>NUCLEOTIDE SEQUENCE [LARGE SCALE GENOMIC DNA]</scope>
    <source>
        <strain evidence="4">203N</strain>
    </source>
</reference>
<dbReference type="EMBL" id="CP013344">
    <property type="protein sequence ID" value="AMU90843.1"/>
    <property type="molecule type" value="Genomic_DNA"/>
</dbReference>
<dbReference type="Proteomes" id="UP000076088">
    <property type="component" value="Chromosome"/>
</dbReference>
<proteinExistence type="predicted"/>
<sequence>MTGRIGMAAWHRRFRAARGGAMAAEFALVMPLLLVFSFGIIEFGRAMWMRSTMQSVVEAAARCYALDRAELTTRLCDTAENVQGFAATAANNSGVASLTADNFTASSPACGRQVEASYDFQALVPAIPLSVTLTAKACRPATPVT</sequence>
<keyword evidence="4" id="KW-1185">Reference proteome</keyword>
<feature type="domain" description="TadE-like" evidence="2">
    <location>
        <begin position="20"/>
        <end position="62"/>
    </location>
</feature>
<organism evidence="3 4">
    <name type="scientific">Sphingopyxis macrogoltabida</name>
    <name type="common">Sphingomonas macrogoltabidus</name>
    <dbReference type="NCBI Taxonomy" id="33050"/>
    <lineage>
        <taxon>Bacteria</taxon>
        <taxon>Pseudomonadati</taxon>
        <taxon>Pseudomonadota</taxon>
        <taxon>Alphaproteobacteria</taxon>
        <taxon>Sphingomonadales</taxon>
        <taxon>Sphingomonadaceae</taxon>
        <taxon>Sphingopyxis</taxon>
    </lineage>
</organism>
<keyword evidence="1" id="KW-0472">Membrane</keyword>
<protein>
    <recommendedName>
        <fullName evidence="2">TadE-like domain-containing protein</fullName>
    </recommendedName>
</protein>